<accession>A0A9W7LAB2</accession>
<protein>
    <submittedName>
        <fullName evidence="2">Uncharacterized protein</fullName>
    </submittedName>
</protein>
<dbReference type="Proteomes" id="UP001165065">
    <property type="component" value="Unassembled WGS sequence"/>
</dbReference>
<keyword evidence="1" id="KW-0812">Transmembrane</keyword>
<sequence>MSLRQSSSLALFSALLTPSTLLSGAAYGTMFALKVDPLTDTPLVILERRLFIVLSGLTTACALTAVISSAMALFRIRFMSNASVKLTSLPSIVGSYGLKDFLHDNVRPFFLSSFVNFTLAMVGFLSMVVVRAWHVLSCPNLALGLALFLAGFAVNILGLIERALWGMDGGGYNCDSWNNWRFPNKLLRLVKEYVWFLMGLMRFKNGVPGQAPFRVVSCGLWAAGSIALGKSFVKAIAAI</sequence>
<feature type="transmembrane region" description="Helical" evidence="1">
    <location>
        <begin position="109"/>
        <end position="129"/>
    </location>
</feature>
<dbReference type="EMBL" id="BRYA01000187">
    <property type="protein sequence ID" value="GMI43057.1"/>
    <property type="molecule type" value="Genomic_DNA"/>
</dbReference>
<comment type="caution">
    <text evidence="2">The sequence shown here is derived from an EMBL/GenBank/DDBJ whole genome shotgun (WGS) entry which is preliminary data.</text>
</comment>
<feature type="transmembrane region" description="Helical" evidence="1">
    <location>
        <begin position="141"/>
        <end position="160"/>
    </location>
</feature>
<evidence type="ECO:0000313" key="2">
    <source>
        <dbReference type="EMBL" id="GMI43057.1"/>
    </source>
</evidence>
<organism evidence="2 3">
    <name type="scientific">Triparma columacea</name>
    <dbReference type="NCBI Taxonomy" id="722753"/>
    <lineage>
        <taxon>Eukaryota</taxon>
        <taxon>Sar</taxon>
        <taxon>Stramenopiles</taxon>
        <taxon>Ochrophyta</taxon>
        <taxon>Bolidophyceae</taxon>
        <taxon>Parmales</taxon>
        <taxon>Triparmaceae</taxon>
        <taxon>Triparma</taxon>
    </lineage>
</organism>
<keyword evidence="1" id="KW-1133">Transmembrane helix</keyword>
<feature type="transmembrane region" description="Helical" evidence="1">
    <location>
        <begin position="50"/>
        <end position="74"/>
    </location>
</feature>
<reference evidence="3" key="1">
    <citation type="journal article" date="2023" name="Commun. Biol.">
        <title>Genome analysis of Parmales, the sister group of diatoms, reveals the evolutionary specialization of diatoms from phago-mixotrophs to photoautotrophs.</title>
        <authorList>
            <person name="Ban H."/>
            <person name="Sato S."/>
            <person name="Yoshikawa S."/>
            <person name="Yamada K."/>
            <person name="Nakamura Y."/>
            <person name="Ichinomiya M."/>
            <person name="Sato N."/>
            <person name="Blanc-Mathieu R."/>
            <person name="Endo H."/>
            <person name="Kuwata A."/>
            <person name="Ogata H."/>
        </authorList>
    </citation>
    <scope>NUCLEOTIDE SEQUENCE [LARGE SCALE GENOMIC DNA]</scope>
</reference>
<gene>
    <name evidence="2" type="ORF">TrCOL_g2451</name>
</gene>
<keyword evidence="3" id="KW-1185">Reference proteome</keyword>
<proteinExistence type="predicted"/>
<evidence type="ECO:0000256" key="1">
    <source>
        <dbReference type="SAM" id="Phobius"/>
    </source>
</evidence>
<name>A0A9W7LAB2_9STRA</name>
<dbReference type="AlphaFoldDB" id="A0A9W7LAB2"/>
<dbReference type="OrthoDB" id="10322151at2759"/>
<keyword evidence="1" id="KW-0472">Membrane</keyword>
<evidence type="ECO:0000313" key="3">
    <source>
        <dbReference type="Proteomes" id="UP001165065"/>
    </source>
</evidence>